<keyword evidence="3" id="KW-1185">Reference proteome</keyword>
<reference evidence="2" key="1">
    <citation type="submission" date="2021-03" db="EMBL/GenBank/DDBJ databases">
        <title>Evolutionary innovations through gain and loss of genes in the ectomycorrhizal Boletales.</title>
        <authorList>
            <person name="Wu G."/>
            <person name="Miyauchi S."/>
            <person name="Morin E."/>
            <person name="Yang Z.-L."/>
            <person name="Xu J."/>
            <person name="Martin F.M."/>
        </authorList>
    </citation>
    <scope>NUCLEOTIDE SEQUENCE</scope>
    <source>
        <strain evidence="2">BR01</strain>
    </source>
</reference>
<gene>
    <name evidence="2" type="ORF">JVT61DRAFT_10649</name>
</gene>
<evidence type="ECO:0000313" key="2">
    <source>
        <dbReference type="EMBL" id="KAG6371108.1"/>
    </source>
</evidence>
<feature type="compositionally biased region" description="Basic residues" evidence="1">
    <location>
        <begin position="112"/>
        <end position="122"/>
    </location>
</feature>
<evidence type="ECO:0000256" key="1">
    <source>
        <dbReference type="SAM" id="MobiDB-lite"/>
    </source>
</evidence>
<accession>A0A8I3A4B4</accession>
<feature type="region of interest" description="Disordered" evidence="1">
    <location>
        <begin position="32"/>
        <end position="122"/>
    </location>
</feature>
<feature type="region of interest" description="Disordered" evidence="1">
    <location>
        <begin position="1"/>
        <end position="20"/>
    </location>
</feature>
<name>A0A8I3A4B4_9AGAM</name>
<dbReference type="Proteomes" id="UP000683000">
    <property type="component" value="Unassembled WGS sequence"/>
</dbReference>
<evidence type="ECO:0000313" key="3">
    <source>
        <dbReference type="Proteomes" id="UP000683000"/>
    </source>
</evidence>
<sequence>MSLPPKLKAGANRGDDRFRCSDVDDNVQFYQDIGHRDPKGSAMPLGQADPPLLQPSESNDLNNGTTSKAPVSVPTKRVNCITTANNDDTVTQPAPKKKKVILKPPVAPAKRNPTRKNRANGF</sequence>
<dbReference type="AlphaFoldDB" id="A0A8I3A4B4"/>
<feature type="compositionally biased region" description="Polar residues" evidence="1">
    <location>
        <begin position="55"/>
        <end position="69"/>
    </location>
</feature>
<organism evidence="2 3">
    <name type="scientific">Boletus reticuloceps</name>
    <dbReference type="NCBI Taxonomy" id="495285"/>
    <lineage>
        <taxon>Eukaryota</taxon>
        <taxon>Fungi</taxon>
        <taxon>Dikarya</taxon>
        <taxon>Basidiomycota</taxon>
        <taxon>Agaricomycotina</taxon>
        <taxon>Agaricomycetes</taxon>
        <taxon>Agaricomycetidae</taxon>
        <taxon>Boletales</taxon>
        <taxon>Boletineae</taxon>
        <taxon>Boletaceae</taxon>
        <taxon>Boletoideae</taxon>
        <taxon>Boletus</taxon>
    </lineage>
</organism>
<dbReference type="EMBL" id="JAGFBS010000040">
    <property type="protein sequence ID" value="KAG6371108.1"/>
    <property type="molecule type" value="Genomic_DNA"/>
</dbReference>
<protein>
    <submittedName>
        <fullName evidence="2">Uncharacterized protein</fullName>
    </submittedName>
</protein>
<proteinExistence type="predicted"/>
<feature type="compositionally biased region" description="Polar residues" evidence="1">
    <location>
        <begin position="80"/>
        <end position="92"/>
    </location>
</feature>
<comment type="caution">
    <text evidence="2">The sequence shown here is derived from an EMBL/GenBank/DDBJ whole genome shotgun (WGS) entry which is preliminary data.</text>
</comment>